<dbReference type="GO" id="GO:0000729">
    <property type="term" value="P:DNA double-strand break processing"/>
    <property type="evidence" value="ECO:0007669"/>
    <property type="project" value="TreeGrafter"/>
</dbReference>
<keyword evidence="1" id="KW-0489">Methyltransferase</keyword>
<dbReference type="PANTHER" id="PTHR46060">
    <property type="entry name" value="MARINER MOS1 TRANSPOSASE-LIKE PROTEIN"/>
    <property type="match status" value="1"/>
</dbReference>
<dbReference type="GO" id="GO:0000793">
    <property type="term" value="C:condensed chromosome"/>
    <property type="evidence" value="ECO:0007669"/>
    <property type="project" value="TreeGrafter"/>
</dbReference>
<dbReference type="Pfam" id="PF01359">
    <property type="entry name" value="Transposase_1"/>
    <property type="match status" value="1"/>
</dbReference>
<evidence type="ECO:0000313" key="1">
    <source>
        <dbReference type="EMBL" id="GBP76128.1"/>
    </source>
</evidence>
<dbReference type="GO" id="GO:0042800">
    <property type="term" value="F:histone H3K4 methyltransferase activity"/>
    <property type="evidence" value="ECO:0007669"/>
    <property type="project" value="TreeGrafter"/>
</dbReference>
<keyword evidence="1" id="KW-0808">Transferase</keyword>
<proteinExistence type="predicted"/>
<gene>
    <name evidence="1" type="primary">SETMAR</name>
    <name evidence="1" type="ORF">EVAR_52868_1</name>
</gene>
<dbReference type="Proteomes" id="UP000299102">
    <property type="component" value="Unassembled WGS sequence"/>
</dbReference>
<accession>A0A4C1YJ26</accession>
<dbReference type="GO" id="GO:0003697">
    <property type="term" value="F:single-stranded DNA binding"/>
    <property type="evidence" value="ECO:0007669"/>
    <property type="project" value="TreeGrafter"/>
</dbReference>
<evidence type="ECO:0000313" key="2">
    <source>
        <dbReference type="Proteomes" id="UP000299102"/>
    </source>
</evidence>
<dbReference type="GO" id="GO:0015074">
    <property type="term" value="P:DNA integration"/>
    <property type="evidence" value="ECO:0007669"/>
    <property type="project" value="TreeGrafter"/>
</dbReference>
<dbReference type="GO" id="GO:0006303">
    <property type="term" value="P:double-strand break repair via nonhomologous end joining"/>
    <property type="evidence" value="ECO:0007669"/>
    <property type="project" value="TreeGrafter"/>
</dbReference>
<dbReference type="GO" id="GO:0035861">
    <property type="term" value="C:site of double-strand break"/>
    <property type="evidence" value="ECO:0007669"/>
    <property type="project" value="TreeGrafter"/>
</dbReference>
<organism evidence="1 2">
    <name type="scientific">Eumeta variegata</name>
    <name type="common">Bagworm moth</name>
    <name type="synonym">Eumeta japonica</name>
    <dbReference type="NCBI Taxonomy" id="151549"/>
    <lineage>
        <taxon>Eukaryota</taxon>
        <taxon>Metazoa</taxon>
        <taxon>Ecdysozoa</taxon>
        <taxon>Arthropoda</taxon>
        <taxon>Hexapoda</taxon>
        <taxon>Insecta</taxon>
        <taxon>Pterygota</taxon>
        <taxon>Neoptera</taxon>
        <taxon>Endopterygota</taxon>
        <taxon>Lepidoptera</taxon>
        <taxon>Glossata</taxon>
        <taxon>Ditrysia</taxon>
        <taxon>Tineoidea</taxon>
        <taxon>Psychidae</taxon>
        <taxon>Oiketicinae</taxon>
        <taxon>Eumeta</taxon>
    </lineage>
</organism>
<dbReference type="InterPro" id="IPR036397">
    <property type="entry name" value="RNaseH_sf"/>
</dbReference>
<comment type="caution">
    <text evidence="1">The sequence shown here is derived from an EMBL/GenBank/DDBJ whole genome shotgun (WGS) entry which is preliminary data.</text>
</comment>
<dbReference type="Gene3D" id="3.30.420.10">
    <property type="entry name" value="Ribonuclease H-like superfamily/Ribonuclease H"/>
    <property type="match status" value="1"/>
</dbReference>
<dbReference type="GO" id="GO:0000014">
    <property type="term" value="F:single-stranded DNA endodeoxyribonuclease activity"/>
    <property type="evidence" value="ECO:0007669"/>
    <property type="project" value="TreeGrafter"/>
</dbReference>
<dbReference type="GO" id="GO:0032259">
    <property type="term" value="P:methylation"/>
    <property type="evidence" value="ECO:0007669"/>
    <property type="project" value="UniProtKB-KW"/>
</dbReference>
<dbReference type="GO" id="GO:0044774">
    <property type="term" value="P:mitotic DNA integrity checkpoint signaling"/>
    <property type="evidence" value="ECO:0007669"/>
    <property type="project" value="TreeGrafter"/>
</dbReference>
<dbReference type="GO" id="GO:0031297">
    <property type="term" value="P:replication fork processing"/>
    <property type="evidence" value="ECO:0007669"/>
    <property type="project" value="TreeGrafter"/>
</dbReference>
<dbReference type="InterPro" id="IPR052709">
    <property type="entry name" value="Transposase-MT_Hybrid"/>
</dbReference>
<name>A0A4C1YJ26_EUMVA</name>
<dbReference type="InterPro" id="IPR001888">
    <property type="entry name" value="Transposase_1"/>
</dbReference>
<dbReference type="EMBL" id="BGZK01001277">
    <property type="protein sequence ID" value="GBP76128.1"/>
    <property type="molecule type" value="Genomic_DNA"/>
</dbReference>
<protein>
    <submittedName>
        <fullName evidence="1">Histone-lysine N-methyltransferase SETMAR</fullName>
    </submittedName>
</protein>
<keyword evidence="2" id="KW-1185">Reference proteome</keyword>
<dbReference type="GO" id="GO:0003690">
    <property type="term" value="F:double-stranded DNA binding"/>
    <property type="evidence" value="ECO:0007669"/>
    <property type="project" value="TreeGrafter"/>
</dbReference>
<dbReference type="GO" id="GO:0044547">
    <property type="term" value="F:DNA topoisomerase binding"/>
    <property type="evidence" value="ECO:0007669"/>
    <property type="project" value="TreeGrafter"/>
</dbReference>
<dbReference type="GO" id="GO:0046975">
    <property type="term" value="F:histone H3K36 methyltransferase activity"/>
    <property type="evidence" value="ECO:0007669"/>
    <property type="project" value="TreeGrafter"/>
</dbReference>
<dbReference type="PANTHER" id="PTHR46060:SF2">
    <property type="entry name" value="HISTONE-LYSINE N-METHYLTRANSFERASE SETMAR"/>
    <property type="match status" value="1"/>
</dbReference>
<reference evidence="1 2" key="1">
    <citation type="journal article" date="2019" name="Commun. Biol.">
        <title>The bagworm genome reveals a unique fibroin gene that provides high tensile strength.</title>
        <authorList>
            <person name="Kono N."/>
            <person name="Nakamura H."/>
            <person name="Ohtoshi R."/>
            <person name="Tomita M."/>
            <person name="Numata K."/>
            <person name="Arakawa K."/>
        </authorList>
    </citation>
    <scope>NUCLEOTIDE SEQUENCE [LARGE SCALE GENOMIC DNA]</scope>
</reference>
<dbReference type="OrthoDB" id="616263at2759"/>
<sequence>MNRVLTCNSLLKRNETEPFLKILITVDENSITYVKNVRKNHSQKARSSTDYNKRKPGLTGNKLMLCVLWDWKGIMMSFYRREKLSDFYYQKLMKLKQKVEAEEKRPKLINRKGVVFQHDNARPYTSLATQHILKSFV</sequence>
<dbReference type="GO" id="GO:0005634">
    <property type="term" value="C:nucleus"/>
    <property type="evidence" value="ECO:0007669"/>
    <property type="project" value="TreeGrafter"/>
</dbReference>
<dbReference type="AlphaFoldDB" id="A0A4C1YJ26"/>